<keyword evidence="2" id="KW-1185">Reference proteome</keyword>
<evidence type="ECO:0000313" key="1">
    <source>
        <dbReference type="EMBL" id="SNT63413.1"/>
    </source>
</evidence>
<sequence>MITEAVERLISDMGDLSAEQAVHAASARRVARVMDGTAPDGAAPMYAMPALARELRASVDALTGAAVLGQGVSVARLNELLEVL</sequence>
<protein>
    <submittedName>
        <fullName evidence="1">Uncharacterized protein</fullName>
    </submittedName>
</protein>
<name>A0A239P956_9ACTN</name>
<gene>
    <name evidence="1" type="ORF">SAMN05443665_11064</name>
</gene>
<reference evidence="1 2" key="1">
    <citation type="submission" date="2017-06" db="EMBL/GenBank/DDBJ databases">
        <authorList>
            <person name="Kim H.J."/>
            <person name="Triplett B.A."/>
        </authorList>
    </citation>
    <scope>NUCLEOTIDE SEQUENCE [LARGE SCALE GENOMIC DNA]</scope>
    <source>
        <strain evidence="1 2">DSM 44715</strain>
    </source>
</reference>
<organism evidence="1 2">
    <name type="scientific">Actinomadura meyerae</name>
    <dbReference type="NCBI Taxonomy" id="240840"/>
    <lineage>
        <taxon>Bacteria</taxon>
        <taxon>Bacillati</taxon>
        <taxon>Actinomycetota</taxon>
        <taxon>Actinomycetes</taxon>
        <taxon>Streptosporangiales</taxon>
        <taxon>Thermomonosporaceae</taxon>
        <taxon>Actinomadura</taxon>
    </lineage>
</organism>
<dbReference type="AlphaFoldDB" id="A0A239P956"/>
<dbReference type="RefSeq" id="WP_089331229.1">
    <property type="nucleotide sequence ID" value="NZ_FZOR01000106.1"/>
</dbReference>
<dbReference type="EMBL" id="FZOR01000106">
    <property type="protein sequence ID" value="SNT63413.1"/>
    <property type="molecule type" value="Genomic_DNA"/>
</dbReference>
<proteinExistence type="predicted"/>
<dbReference type="Proteomes" id="UP000198318">
    <property type="component" value="Unassembled WGS sequence"/>
</dbReference>
<accession>A0A239P956</accession>
<evidence type="ECO:0000313" key="2">
    <source>
        <dbReference type="Proteomes" id="UP000198318"/>
    </source>
</evidence>